<dbReference type="OrthoDB" id="6939251at2"/>
<proteinExistence type="predicted"/>
<dbReference type="AlphaFoldDB" id="F6AG47"/>
<dbReference type="EMBL" id="CP002727">
    <property type="protein sequence ID" value="AEF21449.1"/>
    <property type="molecule type" value="Genomic_DNA"/>
</dbReference>
<accession>F6AG47</accession>
<evidence type="ECO:0000313" key="1">
    <source>
        <dbReference type="EMBL" id="AEF21449.1"/>
    </source>
</evidence>
<evidence type="ECO:0000313" key="2">
    <source>
        <dbReference type="Proteomes" id="UP000000686"/>
    </source>
</evidence>
<reference evidence="1 2" key="1">
    <citation type="submission" date="2011-04" db="EMBL/GenBank/DDBJ databases">
        <title>Complete sequence of Pseudomonas fulva 12-X.</title>
        <authorList>
            <consortium name="US DOE Joint Genome Institute"/>
            <person name="Lucas S."/>
            <person name="Han J."/>
            <person name="Lapidus A."/>
            <person name="Cheng J.-F."/>
            <person name="Goodwin L."/>
            <person name="Pitluck S."/>
            <person name="Peters L."/>
            <person name="Mikhailova N."/>
            <person name="Pagani I."/>
            <person name="Davenport K."/>
            <person name="Han C."/>
            <person name="Tapia R."/>
            <person name="Land M."/>
            <person name="Hauser L."/>
            <person name="Kyrpides N."/>
            <person name="Ivanova N."/>
            <person name="Pagani I."/>
            <person name="Lcollab F.I."/>
            <person name="Woyke T."/>
        </authorList>
    </citation>
    <scope>NUCLEOTIDE SEQUENCE [LARGE SCALE GENOMIC DNA]</scope>
    <source>
        <strain evidence="2">12-X</strain>
    </source>
</reference>
<organism evidence="1 2">
    <name type="scientific">Pseudomonas fulva (strain 12-X)</name>
    <dbReference type="NCBI Taxonomy" id="743720"/>
    <lineage>
        <taxon>Bacteria</taxon>
        <taxon>Pseudomonadati</taxon>
        <taxon>Pseudomonadota</taxon>
        <taxon>Gammaproteobacteria</taxon>
        <taxon>Pseudomonadales</taxon>
        <taxon>Pseudomonadaceae</taxon>
        <taxon>Pseudomonas</taxon>
    </lineage>
</organism>
<sequence length="89" mass="9947">MLNIYSSNWGVVLDKQLGTQQGVSIWEFHRAASSVARDQGRRTYRYARIKPAEPKDGQEVEVTLMLTPSSPESDWLPLGVATARTINSI</sequence>
<dbReference type="KEGG" id="pfv:Psefu_1473"/>
<dbReference type="RefSeq" id="WP_013790580.1">
    <property type="nucleotide sequence ID" value="NC_015556.1"/>
</dbReference>
<name>F6AG47_PSEF1</name>
<gene>
    <name evidence="1" type="ordered locus">Psefu_1473</name>
</gene>
<dbReference type="Proteomes" id="UP000000686">
    <property type="component" value="Chromosome"/>
</dbReference>
<keyword evidence="2" id="KW-1185">Reference proteome</keyword>
<dbReference type="HOGENOM" id="CLU_2466587_0_0_6"/>
<protein>
    <submittedName>
        <fullName evidence="1">Uncharacterized protein</fullName>
    </submittedName>
</protein>